<sequence length="64" mass="7642">MGISYTETTESVTLTPTKKRKLPERVQKYKPEWEKQYVWIVEDPEAHKMFNVSHIKQHGKKVIN</sequence>
<dbReference type="AlphaFoldDB" id="A0ABD2PBJ0"/>
<keyword evidence="2" id="KW-1185">Reference proteome</keyword>
<protein>
    <submittedName>
        <fullName evidence="1">Uncharacterized protein</fullName>
    </submittedName>
</protein>
<gene>
    <name evidence="1" type="ORF">HHI36_002298</name>
</gene>
<name>A0ABD2PBJ0_9CUCU</name>
<evidence type="ECO:0000313" key="1">
    <source>
        <dbReference type="EMBL" id="KAL3287840.1"/>
    </source>
</evidence>
<comment type="caution">
    <text evidence="1">The sequence shown here is derived from an EMBL/GenBank/DDBJ whole genome shotgun (WGS) entry which is preliminary data.</text>
</comment>
<proteinExistence type="predicted"/>
<accession>A0ABD2PBJ0</accession>
<dbReference type="Proteomes" id="UP001516400">
    <property type="component" value="Unassembled WGS sequence"/>
</dbReference>
<organism evidence="1 2">
    <name type="scientific">Cryptolaemus montrouzieri</name>
    <dbReference type="NCBI Taxonomy" id="559131"/>
    <lineage>
        <taxon>Eukaryota</taxon>
        <taxon>Metazoa</taxon>
        <taxon>Ecdysozoa</taxon>
        <taxon>Arthropoda</taxon>
        <taxon>Hexapoda</taxon>
        <taxon>Insecta</taxon>
        <taxon>Pterygota</taxon>
        <taxon>Neoptera</taxon>
        <taxon>Endopterygota</taxon>
        <taxon>Coleoptera</taxon>
        <taxon>Polyphaga</taxon>
        <taxon>Cucujiformia</taxon>
        <taxon>Coccinelloidea</taxon>
        <taxon>Coccinellidae</taxon>
        <taxon>Scymninae</taxon>
        <taxon>Scymnini</taxon>
        <taxon>Cryptolaemus</taxon>
    </lineage>
</organism>
<evidence type="ECO:0000313" key="2">
    <source>
        <dbReference type="Proteomes" id="UP001516400"/>
    </source>
</evidence>
<reference evidence="1 2" key="1">
    <citation type="journal article" date="2021" name="BMC Biol.">
        <title>Horizontally acquired antibacterial genes associated with adaptive radiation of ladybird beetles.</title>
        <authorList>
            <person name="Li H.S."/>
            <person name="Tang X.F."/>
            <person name="Huang Y.H."/>
            <person name="Xu Z.Y."/>
            <person name="Chen M.L."/>
            <person name="Du X.Y."/>
            <person name="Qiu B.Y."/>
            <person name="Chen P.T."/>
            <person name="Zhang W."/>
            <person name="Slipinski A."/>
            <person name="Escalona H.E."/>
            <person name="Waterhouse R.M."/>
            <person name="Zwick A."/>
            <person name="Pang H."/>
        </authorList>
    </citation>
    <scope>NUCLEOTIDE SEQUENCE [LARGE SCALE GENOMIC DNA]</scope>
    <source>
        <strain evidence="1">SYSU2018</strain>
    </source>
</reference>
<dbReference type="EMBL" id="JABFTP020000185">
    <property type="protein sequence ID" value="KAL3287840.1"/>
    <property type="molecule type" value="Genomic_DNA"/>
</dbReference>